<evidence type="ECO:0000313" key="4">
    <source>
        <dbReference type="Proteomes" id="UP000302139"/>
    </source>
</evidence>
<accession>A0A4D4MZU5</accession>
<reference evidence="1 4" key="2">
    <citation type="submission" date="2019-04" db="EMBL/GenBank/DDBJ databases">
        <title>Draft genome sequences of Streptomyces avermitilis NBRC 14893.</title>
        <authorList>
            <person name="Komaki H."/>
            <person name="Tamura T."/>
            <person name="Hosoyama A."/>
        </authorList>
    </citation>
    <scope>NUCLEOTIDE SEQUENCE [LARGE SCALE GENOMIC DNA]</scope>
    <source>
        <strain evidence="1 4">NBRC 14893</strain>
    </source>
</reference>
<dbReference type="Proteomes" id="UP000302139">
    <property type="component" value="Unassembled WGS sequence"/>
</dbReference>
<comment type="caution">
    <text evidence="2">The sequence shown here is derived from an EMBL/GenBank/DDBJ whole genome shotgun (WGS) entry which is preliminary data.</text>
</comment>
<evidence type="ECO:0000313" key="2">
    <source>
        <dbReference type="EMBL" id="GDY77738.1"/>
    </source>
</evidence>
<name>A0A4D4MZU5_STRAX</name>
<dbReference type="AlphaFoldDB" id="A0A4D4MZU5"/>
<evidence type="ECO:0000313" key="1">
    <source>
        <dbReference type="EMBL" id="GDY62158.1"/>
    </source>
</evidence>
<dbReference type="EMBL" id="BJHY01000001">
    <property type="protein sequence ID" value="GDY77738.1"/>
    <property type="molecule type" value="Genomic_DNA"/>
</dbReference>
<evidence type="ECO:0000313" key="3">
    <source>
        <dbReference type="Proteomes" id="UP000299211"/>
    </source>
</evidence>
<proteinExistence type="predicted"/>
<dbReference type="Proteomes" id="UP000299211">
    <property type="component" value="Unassembled WGS sequence"/>
</dbReference>
<protein>
    <submittedName>
        <fullName evidence="2">Uncharacterized protein</fullName>
    </submittedName>
</protein>
<gene>
    <name evidence="1" type="ORF">SAV14893_015510</name>
    <name evidence="2" type="ORF">SAV31267_072230</name>
</gene>
<dbReference type="EMBL" id="BJHX01000001">
    <property type="protein sequence ID" value="GDY62158.1"/>
    <property type="molecule type" value="Genomic_DNA"/>
</dbReference>
<organism evidence="2 3">
    <name type="scientific">Streptomyces avermitilis</name>
    <dbReference type="NCBI Taxonomy" id="33903"/>
    <lineage>
        <taxon>Bacteria</taxon>
        <taxon>Bacillati</taxon>
        <taxon>Actinomycetota</taxon>
        <taxon>Actinomycetes</taxon>
        <taxon>Kitasatosporales</taxon>
        <taxon>Streptomycetaceae</taxon>
        <taxon>Streptomyces</taxon>
    </lineage>
</organism>
<sequence length="84" mass="8533">MVPTLTQQPGGGFPNARTSTGHDHNSLLCHCGSGSCSGFGKCVRSYVGAVTPNLEHMSRYAVCEMAGRGLAGALSSAALGTNYG</sequence>
<reference evidence="2 3" key="1">
    <citation type="submission" date="2019-04" db="EMBL/GenBank/DDBJ databases">
        <title>Draft genome sequences of Streptomyces avermitilis ATCC 31267.</title>
        <authorList>
            <person name="Komaki H."/>
            <person name="Tamura T."/>
            <person name="Hosoyama A."/>
        </authorList>
    </citation>
    <scope>NUCLEOTIDE SEQUENCE [LARGE SCALE GENOMIC DNA]</scope>
    <source>
        <strain evidence="2 3">ATCC 31267</strain>
    </source>
</reference>